<evidence type="ECO:0000313" key="26">
    <source>
        <dbReference type="EMBL" id="MBA8928791.1"/>
    </source>
</evidence>
<evidence type="ECO:0000256" key="10">
    <source>
        <dbReference type="ARBA" id="ARBA00023098"/>
    </source>
</evidence>
<evidence type="ECO:0000256" key="1">
    <source>
        <dbReference type="ARBA" id="ARBA00004170"/>
    </source>
</evidence>
<comment type="catalytic activity">
    <reaction evidence="14">
        <text>(9Z)-octadecenoyl-CoA + H2O = (9Z)-octadecenoate + CoA + H(+)</text>
        <dbReference type="Rhea" id="RHEA:40139"/>
        <dbReference type="ChEBI" id="CHEBI:15377"/>
        <dbReference type="ChEBI" id="CHEBI:15378"/>
        <dbReference type="ChEBI" id="CHEBI:30823"/>
        <dbReference type="ChEBI" id="CHEBI:57287"/>
        <dbReference type="ChEBI" id="CHEBI:57387"/>
    </reaction>
    <physiologicalReaction direction="left-to-right" evidence="14">
        <dbReference type="Rhea" id="RHEA:40140"/>
    </physiologicalReaction>
</comment>
<keyword evidence="10" id="KW-0443">Lipid metabolism</keyword>
<gene>
    <name evidence="26" type="ORF">BC739_006008</name>
</gene>
<dbReference type="EC" id="3.1.2.2" evidence="16"/>
<comment type="catalytic activity">
    <reaction evidence="22">
        <text>dodecanoyl-CoA + H2O = dodecanoate + CoA + H(+)</text>
        <dbReference type="Rhea" id="RHEA:30135"/>
        <dbReference type="ChEBI" id="CHEBI:15377"/>
        <dbReference type="ChEBI" id="CHEBI:15378"/>
        <dbReference type="ChEBI" id="CHEBI:18262"/>
        <dbReference type="ChEBI" id="CHEBI:57287"/>
        <dbReference type="ChEBI" id="CHEBI:57375"/>
    </reaction>
    <physiologicalReaction direction="left-to-right" evidence="22">
        <dbReference type="Rhea" id="RHEA:30136"/>
    </physiologicalReaction>
</comment>
<sequence length="182" mass="19444">MNSIELPADAELPSRHPKAPAPGTELPVHYQRCFGCGDVDAGLHLKIRAGEGLTVTGLFQVTEHHQGAPGLAHGGLLAAAFDETLGSLNWLLHTTTVTGRLETDFRRPVPVDSTLHILAKVDGLAGRKLYVSAEGRLNAVDGPLALTARGLFVKVGIEHFVKHGRPQDIAEAVDERGFEVNP</sequence>
<feature type="region of interest" description="Disordered" evidence="24">
    <location>
        <begin position="1"/>
        <end position="23"/>
    </location>
</feature>
<keyword evidence="7" id="KW-0378">Hydrolase</keyword>
<proteinExistence type="inferred from homology"/>
<evidence type="ECO:0000256" key="20">
    <source>
        <dbReference type="ARBA" id="ARBA00047734"/>
    </source>
</evidence>
<keyword evidence="5" id="KW-0963">Cytoplasm</keyword>
<comment type="catalytic activity">
    <reaction evidence="20">
        <text>hexadecanoyl-CoA + H2O = hexadecanoate + CoA + H(+)</text>
        <dbReference type="Rhea" id="RHEA:16645"/>
        <dbReference type="ChEBI" id="CHEBI:7896"/>
        <dbReference type="ChEBI" id="CHEBI:15377"/>
        <dbReference type="ChEBI" id="CHEBI:15378"/>
        <dbReference type="ChEBI" id="CHEBI:57287"/>
        <dbReference type="ChEBI" id="CHEBI:57379"/>
        <dbReference type="EC" id="3.1.2.2"/>
    </reaction>
    <physiologicalReaction direction="left-to-right" evidence="20">
        <dbReference type="Rhea" id="RHEA:16646"/>
    </physiologicalReaction>
</comment>
<dbReference type="Pfam" id="PF03061">
    <property type="entry name" value="4HBT"/>
    <property type="match status" value="1"/>
</dbReference>
<evidence type="ECO:0000256" key="6">
    <source>
        <dbReference type="ARBA" id="ARBA00022703"/>
    </source>
</evidence>
<name>A0ABR6BQ80_9PSEU</name>
<evidence type="ECO:0000256" key="8">
    <source>
        <dbReference type="ARBA" id="ARBA00022832"/>
    </source>
</evidence>
<evidence type="ECO:0000259" key="25">
    <source>
        <dbReference type="Pfam" id="PF03061"/>
    </source>
</evidence>
<evidence type="ECO:0000256" key="13">
    <source>
        <dbReference type="ARBA" id="ARBA00035852"/>
    </source>
</evidence>
<evidence type="ECO:0000313" key="27">
    <source>
        <dbReference type="Proteomes" id="UP000517916"/>
    </source>
</evidence>
<evidence type="ECO:0000256" key="21">
    <source>
        <dbReference type="ARBA" id="ARBA00047969"/>
    </source>
</evidence>
<accession>A0ABR6BQ80</accession>
<keyword evidence="4" id="KW-1003">Cell membrane</keyword>
<organism evidence="26 27">
    <name type="scientific">Kutzneria viridogrisea</name>
    <dbReference type="NCBI Taxonomy" id="47990"/>
    <lineage>
        <taxon>Bacteria</taxon>
        <taxon>Bacillati</taxon>
        <taxon>Actinomycetota</taxon>
        <taxon>Actinomycetes</taxon>
        <taxon>Pseudonocardiales</taxon>
        <taxon>Pseudonocardiaceae</taxon>
        <taxon>Kutzneria</taxon>
    </lineage>
</organism>
<evidence type="ECO:0000256" key="7">
    <source>
        <dbReference type="ARBA" id="ARBA00022801"/>
    </source>
</evidence>
<evidence type="ECO:0000256" key="19">
    <source>
        <dbReference type="ARBA" id="ARBA00047588"/>
    </source>
</evidence>
<dbReference type="InterPro" id="IPR006683">
    <property type="entry name" value="Thioestr_dom"/>
</dbReference>
<dbReference type="SUPFAM" id="SSF54637">
    <property type="entry name" value="Thioesterase/thiol ester dehydrase-isomerase"/>
    <property type="match status" value="1"/>
</dbReference>
<keyword evidence="27" id="KW-1185">Reference proteome</keyword>
<evidence type="ECO:0000256" key="3">
    <source>
        <dbReference type="ARBA" id="ARBA00004632"/>
    </source>
</evidence>
<protein>
    <recommendedName>
        <fullName evidence="17">Acyl-coenzyme A thioesterase THEM4</fullName>
        <ecNumber evidence="16">3.1.2.2</ecNumber>
    </recommendedName>
    <alternativeName>
        <fullName evidence="18">Thioesterase superfamily member 4</fullName>
    </alternativeName>
</protein>
<keyword evidence="11" id="KW-0472">Membrane</keyword>
<dbReference type="InterPro" id="IPR029069">
    <property type="entry name" value="HotDog_dom_sf"/>
</dbReference>
<evidence type="ECO:0000256" key="23">
    <source>
        <dbReference type="ARBA" id="ARBA00048180"/>
    </source>
</evidence>
<evidence type="ECO:0000256" key="5">
    <source>
        <dbReference type="ARBA" id="ARBA00022490"/>
    </source>
</evidence>
<evidence type="ECO:0000256" key="11">
    <source>
        <dbReference type="ARBA" id="ARBA00023136"/>
    </source>
</evidence>
<keyword evidence="8" id="KW-0276">Fatty acid metabolism</keyword>
<comment type="catalytic activity">
    <reaction evidence="23">
        <text>tetradecanoyl-CoA + H2O = tetradecanoate + CoA + H(+)</text>
        <dbReference type="Rhea" id="RHEA:40119"/>
        <dbReference type="ChEBI" id="CHEBI:15377"/>
        <dbReference type="ChEBI" id="CHEBI:15378"/>
        <dbReference type="ChEBI" id="CHEBI:30807"/>
        <dbReference type="ChEBI" id="CHEBI:57287"/>
        <dbReference type="ChEBI" id="CHEBI:57385"/>
    </reaction>
    <physiologicalReaction direction="left-to-right" evidence="23">
        <dbReference type="Rhea" id="RHEA:40120"/>
    </physiologicalReaction>
</comment>
<dbReference type="EMBL" id="JACJID010000004">
    <property type="protein sequence ID" value="MBA8928791.1"/>
    <property type="molecule type" value="Genomic_DNA"/>
</dbReference>
<evidence type="ECO:0000256" key="14">
    <source>
        <dbReference type="ARBA" id="ARBA00037002"/>
    </source>
</evidence>
<evidence type="ECO:0000256" key="9">
    <source>
        <dbReference type="ARBA" id="ARBA00022946"/>
    </source>
</evidence>
<dbReference type="CDD" id="cd03443">
    <property type="entry name" value="PaaI_thioesterase"/>
    <property type="match status" value="1"/>
</dbReference>
<feature type="domain" description="Thioesterase" evidence="25">
    <location>
        <begin position="70"/>
        <end position="135"/>
    </location>
</feature>
<dbReference type="Proteomes" id="UP000517916">
    <property type="component" value="Unassembled WGS sequence"/>
</dbReference>
<evidence type="ECO:0000256" key="16">
    <source>
        <dbReference type="ARBA" id="ARBA00038848"/>
    </source>
</evidence>
<dbReference type="InterPro" id="IPR052365">
    <property type="entry name" value="THEM4/THEM5_acyl-CoA_thioest"/>
</dbReference>
<dbReference type="PANTHER" id="PTHR12418:SF19">
    <property type="entry name" value="ACYL-COENZYME A THIOESTERASE THEM4"/>
    <property type="match status" value="1"/>
</dbReference>
<reference evidence="26 27" key="1">
    <citation type="submission" date="2020-08" db="EMBL/GenBank/DDBJ databases">
        <title>Genomic Encyclopedia of Archaeal and Bacterial Type Strains, Phase II (KMG-II): from individual species to whole genera.</title>
        <authorList>
            <person name="Goeker M."/>
        </authorList>
    </citation>
    <scope>NUCLEOTIDE SEQUENCE [LARGE SCALE GENOMIC DNA]</scope>
    <source>
        <strain evidence="26 27">DSM 43850</strain>
    </source>
</reference>
<comment type="similarity">
    <text evidence="15">Belongs to the THEM4/THEM5 thioesterase family.</text>
</comment>
<keyword evidence="12" id="KW-0966">Cell projection</keyword>
<keyword evidence="6" id="KW-0053">Apoptosis</keyword>
<evidence type="ECO:0000256" key="18">
    <source>
        <dbReference type="ARBA" id="ARBA00043210"/>
    </source>
</evidence>
<comment type="catalytic activity">
    <reaction evidence="13">
        <text>(5Z,8Z,11Z,14Z)-eicosatetraenoyl-CoA + H2O = (5Z,8Z,11Z,14Z)-eicosatetraenoate + CoA + H(+)</text>
        <dbReference type="Rhea" id="RHEA:40151"/>
        <dbReference type="ChEBI" id="CHEBI:15377"/>
        <dbReference type="ChEBI" id="CHEBI:15378"/>
        <dbReference type="ChEBI" id="CHEBI:32395"/>
        <dbReference type="ChEBI" id="CHEBI:57287"/>
        <dbReference type="ChEBI" id="CHEBI:57368"/>
    </reaction>
    <physiologicalReaction direction="left-to-right" evidence="13">
        <dbReference type="Rhea" id="RHEA:40152"/>
    </physiologicalReaction>
</comment>
<dbReference type="Gene3D" id="3.10.129.10">
    <property type="entry name" value="Hotdog Thioesterase"/>
    <property type="match status" value="1"/>
</dbReference>
<comment type="catalytic activity">
    <reaction evidence="19">
        <text>octanoyl-CoA + H2O = octanoate + CoA + H(+)</text>
        <dbReference type="Rhea" id="RHEA:30143"/>
        <dbReference type="ChEBI" id="CHEBI:15377"/>
        <dbReference type="ChEBI" id="CHEBI:15378"/>
        <dbReference type="ChEBI" id="CHEBI:25646"/>
        <dbReference type="ChEBI" id="CHEBI:57287"/>
        <dbReference type="ChEBI" id="CHEBI:57386"/>
    </reaction>
    <physiologicalReaction direction="left-to-right" evidence="19">
        <dbReference type="Rhea" id="RHEA:30144"/>
    </physiologicalReaction>
</comment>
<comment type="caution">
    <text evidence="26">The sequence shown here is derived from an EMBL/GenBank/DDBJ whole genome shotgun (WGS) entry which is preliminary data.</text>
</comment>
<comment type="catalytic activity">
    <reaction evidence="21">
        <text>decanoyl-CoA + H2O = decanoate + CoA + H(+)</text>
        <dbReference type="Rhea" id="RHEA:40059"/>
        <dbReference type="ChEBI" id="CHEBI:15377"/>
        <dbReference type="ChEBI" id="CHEBI:15378"/>
        <dbReference type="ChEBI" id="CHEBI:27689"/>
        <dbReference type="ChEBI" id="CHEBI:57287"/>
        <dbReference type="ChEBI" id="CHEBI:61430"/>
    </reaction>
    <physiologicalReaction direction="left-to-right" evidence="21">
        <dbReference type="Rhea" id="RHEA:40060"/>
    </physiologicalReaction>
</comment>
<evidence type="ECO:0000256" key="4">
    <source>
        <dbReference type="ARBA" id="ARBA00022475"/>
    </source>
</evidence>
<evidence type="ECO:0000256" key="24">
    <source>
        <dbReference type="SAM" id="MobiDB-lite"/>
    </source>
</evidence>
<evidence type="ECO:0000256" key="15">
    <source>
        <dbReference type="ARBA" id="ARBA00038456"/>
    </source>
</evidence>
<evidence type="ECO:0000256" key="2">
    <source>
        <dbReference type="ARBA" id="ARBA00004496"/>
    </source>
</evidence>
<evidence type="ECO:0000256" key="22">
    <source>
        <dbReference type="ARBA" id="ARBA00048074"/>
    </source>
</evidence>
<evidence type="ECO:0000256" key="17">
    <source>
        <dbReference type="ARBA" id="ARBA00040123"/>
    </source>
</evidence>
<dbReference type="PANTHER" id="PTHR12418">
    <property type="entry name" value="ACYL-COENZYME A THIOESTERASE THEM4"/>
    <property type="match status" value="1"/>
</dbReference>
<evidence type="ECO:0000256" key="12">
    <source>
        <dbReference type="ARBA" id="ARBA00023273"/>
    </source>
</evidence>
<dbReference type="RefSeq" id="WP_025356160.1">
    <property type="nucleotide sequence ID" value="NZ_BAAABQ010000047.1"/>
</dbReference>
<comment type="subcellular location">
    <subcellularLocation>
        <location evidence="3">Cell projection</location>
        <location evidence="3">Ruffle membrane</location>
    </subcellularLocation>
    <subcellularLocation>
        <location evidence="2">Cytoplasm</location>
    </subcellularLocation>
    <subcellularLocation>
        <location evidence="1">Membrane</location>
        <topology evidence="1">Peripheral membrane protein</topology>
    </subcellularLocation>
</comment>
<keyword evidence="9" id="KW-0809">Transit peptide</keyword>